<feature type="compositionally biased region" description="Low complexity" evidence="1">
    <location>
        <begin position="500"/>
        <end position="513"/>
    </location>
</feature>
<feature type="region of interest" description="Disordered" evidence="1">
    <location>
        <begin position="821"/>
        <end position="840"/>
    </location>
</feature>
<feature type="region of interest" description="Disordered" evidence="1">
    <location>
        <begin position="758"/>
        <end position="815"/>
    </location>
</feature>
<feature type="compositionally biased region" description="Basic and acidic residues" evidence="1">
    <location>
        <begin position="763"/>
        <end position="774"/>
    </location>
</feature>
<dbReference type="Proteomes" id="UP000005240">
    <property type="component" value="Unassembled WGS sequence"/>
</dbReference>
<feature type="signal peptide" evidence="2">
    <location>
        <begin position="1"/>
        <end position="28"/>
    </location>
</feature>
<evidence type="ECO:0000313" key="5">
    <source>
        <dbReference type="Proteomes" id="UP000005240"/>
    </source>
</evidence>
<evidence type="ECO:0000256" key="1">
    <source>
        <dbReference type="SAM" id="MobiDB-lite"/>
    </source>
</evidence>
<dbReference type="OrthoDB" id="2498898at2759"/>
<proteinExistence type="predicted"/>
<feature type="compositionally biased region" description="Basic and acidic residues" evidence="1">
    <location>
        <begin position="466"/>
        <end position="476"/>
    </location>
</feature>
<feature type="compositionally biased region" description="Polar residues" evidence="1">
    <location>
        <begin position="173"/>
        <end position="190"/>
    </location>
</feature>
<feature type="region of interest" description="Disordered" evidence="1">
    <location>
        <begin position="385"/>
        <end position="597"/>
    </location>
</feature>
<evidence type="ECO:0000313" key="3">
    <source>
        <dbReference type="EMBL" id="OAV97657.1"/>
    </source>
</evidence>
<feature type="chain" id="PRO_5008110397" evidence="2">
    <location>
        <begin position="29"/>
        <end position="1284"/>
    </location>
</feature>
<dbReference type="EnsemblFungi" id="PTTG_01141-t43_1">
    <property type="protein sequence ID" value="PTTG_01141-t43_1-p1"/>
    <property type="gene ID" value="PTTG_01141"/>
</dbReference>
<name>A0A180GXV1_PUCT1</name>
<sequence length="1284" mass="142925">MTGFKPGFSQVLCIVLLLLPRDLTPFEAVAVTPGAVELVLPSGSSEISGLEATRSEFSPVSQVGKALDHRDEPQDDTRKTQGVPRLNSSTSPDGLKLLEMPPQENSGSADSIYAPPTNTESRDNAQTEPVKAKKKQTRSAVEPASAASGSDDAESRDVHVHDEETTPVAAGNAEQQKGYTPHTSSANSYNPDGEHPLSGLQNQPGEVDPGYQSVPYHADYHYTPASDQSQLHYQLHYYDVWVPVTAFQAIRNFVYLPMLKDNIPSVSDQSHAHTGLSTPTYNPDFEENFSHSLPANGQAVGGPSGSRRFPYHKSKSSNFPPRLGKKNYRYDKAASQSRTKNRVDSATDAPNENRLQSSSNLETSGGESSSSAAIGELAQEPEIPVADESDNLAQGSSPRPRDKSTATEAKIKTDAHETLENKMEASEARSSTPEVRHQTTDSLKQASKKSTQASQITSSQLKKNKPKDFKNSERVSKALGPAVNLDTSKANKSVPGENMSSASVPAAESSSHARIFVGEGIAPEGLERDGALEAVERVDQVPSENKLPTHRDPQHQESLRSQGKAATLDAAVTKLNVASSQKTAARPSSNRDHSQPPKKNRFAALEQLNSAVHLSESGDRPGAAEQFDKSENHQKEGREAPDGISNSEQVTTASKKTDDPRMILDSMRSYLKSGANLALGAWYKVPSLRPSVPSFHFPRFTRSELLQKLVEHSPSFPSGKTLWGFLKNSKSKFGNIVGRRIGYHNQPVSLQLKEEPAQAISTAEKKPIKGKDVSKSSGSSPAPSLKSLNSKSRQSPIRPLGEGDPLSSGDSDGRLVLNLGKSVEGESSSSSRKKKNLRFKPNEDELLPDYVKEIKKARFATPPQVELVRLIGKFMRGDSVGSYTPVYLYKEAVHLDKKPVDMDREAAQDIADLQAMEKYMGQLVQKKADVKRPLNWLIDRIGNIEGNRRWKALSRQYNQPRMLIRWKELKGKVTDSRILRVGCALELDHQWPSFYDATSSDLMLLKSAFRDEKLRKDFEAIVGVDELEYRLHTISKMLRRVYPRNWLHSSDLKIAYQQGLDTHLIVIVGDFLQFGRNYLSLGAKPGIPSYRMVHQLFLTIWHNERIPWGTSPEKMWLLSDPKREKLYTDRYQRLKHEWKYDRAEANDVINLTLPLENEMKDFSIVWWNLSDAIEWAEYKMDPLKMAKIGLRLGIPKKRDEEVNLPMLDEILDEDQTIANDVRTTMKDWFKNNANSPYNQPIYDGDVKVEPPPLFSLGRLSEFRDYLAVRLHPIRRSGIVCPLIN</sequence>
<keyword evidence="2" id="KW-0732">Signal</keyword>
<feature type="compositionally biased region" description="Low complexity" evidence="1">
    <location>
        <begin position="821"/>
        <end position="830"/>
    </location>
</feature>
<accession>A0A180GXV1</accession>
<feature type="compositionally biased region" description="Basic and acidic residues" evidence="1">
    <location>
        <begin position="626"/>
        <end position="641"/>
    </location>
</feature>
<feature type="compositionally biased region" description="Basic and acidic residues" evidence="1">
    <location>
        <begin position="399"/>
        <end position="427"/>
    </location>
</feature>
<dbReference type="STRING" id="630390.A0A180GXV1"/>
<gene>
    <name evidence="3" type="ORF">PTTG_01141</name>
</gene>
<feature type="compositionally biased region" description="Polar residues" evidence="1">
    <location>
        <begin position="576"/>
        <end position="588"/>
    </location>
</feature>
<reference evidence="3" key="2">
    <citation type="submission" date="2016-05" db="EMBL/GenBank/DDBJ databases">
        <title>Comparative analysis highlights variable genome content of wheat rusts and divergence of the mating loci.</title>
        <authorList>
            <person name="Cuomo C.A."/>
            <person name="Bakkeren G."/>
            <person name="Szabo L."/>
            <person name="Khalil H."/>
            <person name="Joly D."/>
            <person name="Goldberg J."/>
            <person name="Young S."/>
            <person name="Zeng Q."/>
            <person name="Fellers J."/>
        </authorList>
    </citation>
    <scope>NUCLEOTIDE SEQUENCE [LARGE SCALE GENOMIC DNA]</scope>
    <source>
        <strain evidence="3">1-1 BBBD Race 1</strain>
    </source>
</reference>
<feature type="compositionally biased region" description="Basic and acidic residues" evidence="1">
    <location>
        <begin position="525"/>
        <end position="539"/>
    </location>
</feature>
<feature type="compositionally biased region" description="Low complexity" evidence="1">
    <location>
        <begin position="775"/>
        <end position="788"/>
    </location>
</feature>
<feature type="region of interest" description="Disordered" evidence="1">
    <location>
        <begin position="265"/>
        <end position="373"/>
    </location>
</feature>
<evidence type="ECO:0000256" key="2">
    <source>
        <dbReference type="SAM" id="SignalP"/>
    </source>
</evidence>
<feature type="compositionally biased region" description="Basic and acidic residues" evidence="1">
    <location>
        <begin position="547"/>
        <end position="558"/>
    </location>
</feature>
<reference evidence="4" key="4">
    <citation type="submission" date="2025-05" db="UniProtKB">
        <authorList>
            <consortium name="EnsemblFungi"/>
        </authorList>
    </citation>
    <scope>IDENTIFICATION</scope>
    <source>
        <strain evidence="4">isolate 1-1 / race 1 (BBBD)</strain>
    </source>
</reference>
<organism evidence="3">
    <name type="scientific">Puccinia triticina (isolate 1-1 / race 1 (BBBD))</name>
    <name type="common">Brown leaf rust fungus</name>
    <dbReference type="NCBI Taxonomy" id="630390"/>
    <lineage>
        <taxon>Eukaryota</taxon>
        <taxon>Fungi</taxon>
        <taxon>Dikarya</taxon>
        <taxon>Basidiomycota</taxon>
        <taxon>Pucciniomycotina</taxon>
        <taxon>Pucciniomycetes</taxon>
        <taxon>Pucciniales</taxon>
        <taxon>Pucciniaceae</taxon>
        <taxon>Puccinia</taxon>
    </lineage>
</organism>
<feature type="region of interest" description="Disordered" evidence="1">
    <location>
        <begin position="615"/>
        <end position="660"/>
    </location>
</feature>
<dbReference type="EMBL" id="ADAS02000011">
    <property type="protein sequence ID" value="OAV97657.1"/>
    <property type="molecule type" value="Genomic_DNA"/>
</dbReference>
<protein>
    <submittedName>
        <fullName evidence="3 4">Uncharacterized protein</fullName>
    </submittedName>
</protein>
<feature type="compositionally biased region" description="Basic and acidic residues" evidence="1">
    <location>
        <begin position="66"/>
        <end position="79"/>
    </location>
</feature>
<feature type="compositionally biased region" description="Polar residues" evidence="1">
    <location>
        <begin position="644"/>
        <end position="654"/>
    </location>
</feature>
<dbReference type="VEuPathDB" id="FungiDB:PTTG_01141"/>
<feature type="compositionally biased region" description="Basic and acidic residues" evidence="1">
    <location>
        <begin position="153"/>
        <end position="164"/>
    </location>
</feature>
<keyword evidence="5" id="KW-1185">Reference proteome</keyword>
<reference evidence="4 5" key="3">
    <citation type="journal article" date="2017" name="G3 (Bethesda)">
        <title>Comparative analysis highlights variable genome content of wheat rusts and divergence of the mating loci.</title>
        <authorList>
            <person name="Cuomo C.A."/>
            <person name="Bakkeren G."/>
            <person name="Khalil H.B."/>
            <person name="Panwar V."/>
            <person name="Joly D."/>
            <person name="Linning R."/>
            <person name="Sakthikumar S."/>
            <person name="Song X."/>
            <person name="Adiconis X."/>
            <person name="Fan L."/>
            <person name="Goldberg J.M."/>
            <person name="Levin J.Z."/>
            <person name="Young S."/>
            <person name="Zeng Q."/>
            <person name="Anikster Y."/>
            <person name="Bruce M."/>
            <person name="Wang M."/>
            <person name="Yin C."/>
            <person name="McCallum B."/>
            <person name="Szabo L.J."/>
            <person name="Hulbert S."/>
            <person name="Chen X."/>
            <person name="Fellers J.P."/>
        </authorList>
    </citation>
    <scope>NUCLEOTIDE SEQUENCE</scope>
    <source>
        <strain evidence="4">isolate 1-1 / race 1 (BBBD)</strain>
        <strain evidence="5">Isolate 1-1 / race 1 (BBBD)</strain>
    </source>
</reference>
<feature type="region of interest" description="Disordered" evidence="1">
    <location>
        <begin position="49"/>
        <end position="215"/>
    </location>
</feature>
<evidence type="ECO:0000313" key="4">
    <source>
        <dbReference type="EnsemblFungi" id="PTTG_01141-t43_1-p1"/>
    </source>
</evidence>
<feature type="compositionally biased region" description="Polar residues" evidence="1">
    <location>
        <begin position="440"/>
        <end position="461"/>
    </location>
</feature>
<feature type="compositionally biased region" description="Low complexity" evidence="1">
    <location>
        <begin position="357"/>
        <end position="373"/>
    </location>
</feature>
<reference evidence="3" key="1">
    <citation type="submission" date="2009-11" db="EMBL/GenBank/DDBJ databases">
        <authorList>
            <consortium name="The Broad Institute Genome Sequencing Platform"/>
            <person name="Ward D."/>
            <person name="Feldgarden M."/>
            <person name="Earl A."/>
            <person name="Young S.K."/>
            <person name="Zeng Q."/>
            <person name="Koehrsen M."/>
            <person name="Alvarado L."/>
            <person name="Berlin A."/>
            <person name="Bochicchio J."/>
            <person name="Borenstein D."/>
            <person name="Chapman S.B."/>
            <person name="Chen Z."/>
            <person name="Engels R."/>
            <person name="Freedman E."/>
            <person name="Gellesch M."/>
            <person name="Goldberg J."/>
            <person name="Griggs A."/>
            <person name="Gujja S."/>
            <person name="Heilman E."/>
            <person name="Heiman D."/>
            <person name="Hepburn T."/>
            <person name="Howarth C."/>
            <person name="Jen D."/>
            <person name="Larson L."/>
            <person name="Lewis B."/>
            <person name="Mehta T."/>
            <person name="Park D."/>
            <person name="Pearson M."/>
            <person name="Roberts A."/>
            <person name="Saif S."/>
            <person name="Shea T."/>
            <person name="Shenoy N."/>
            <person name="Sisk P."/>
            <person name="Stolte C."/>
            <person name="Sykes S."/>
            <person name="Thomson T."/>
            <person name="Walk T."/>
            <person name="White J."/>
            <person name="Yandava C."/>
            <person name="Izard J."/>
            <person name="Baranova O.V."/>
            <person name="Blanton J.M."/>
            <person name="Tanner A.C."/>
            <person name="Dewhirst F.E."/>
            <person name="Haas B."/>
            <person name="Nusbaum C."/>
            <person name="Birren B."/>
        </authorList>
    </citation>
    <scope>NUCLEOTIDE SEQUENCE [LARGE SCALE GENOMIC DNA]</scope>
    <source>
        <strain evidence="3">1-1 BBBD Race 1</strain>
    </source>
</reference>